<dbReference type="Proteomes" id="UP000184114">
    <property type="component" value="Unassembled WGS sequence"/>
</dbReference>
<accession>A0A1M4YWT4</accession>
<dbReference type="STRING" id="1123404.SAMN02745784_02817"/>
<feature type="transmembrane region" description="Helical" evidence="1">
    <location>
        <begin position="22"/>
        <end position="44"/>
    </location>
</feature>
<dbReference type="EMBL" id="FQTY01000019">
    <property type="protein sequence ID" value="SHF10017.1"/>
    <property type="molecule type" value="Genomic_DNA"/>
</dbReference>
<proteinExistence type="predicted"/>
<evidence type="ECO:0008006" key="4">
    <source>
        <dbReference type="Google" id="ProtNLM"/>
    </source>
</evidence>
<feature type="transmembrane region" description="Helical" evidence="1">
    <location>
        <begin position="89"/>
        <end position="110"/>
    </location>
</feature>
<keyword evidence="1" id="KW-0812">Transmembrane</keyword>
<dbReference type="AlphaFoldDB" id="A0A1M4YWT4"/>
<evidence type="ECO:0000256" key="1">
    <source>
        <dbReference type="SAM" id="Phobius"/>
    </source>
</evidence>
<dbReference type="GeneID" id="90994644"/>
<gene>
    <name evidence="2" type="ORF">SAMN02745784_02817</name>
</gene>
<organism evidence="2 3">
    <name type="scientific">Tissierella praeacuta DSM 18095</name>
    <dbReference type="NCBI Taxonomy" id="1123404"/>
    <lineage>
        <taxon>Bacteria</taxon>
        <taxon>Bacillati</taxon>
        <taxon>Bacillota</taxon>
        <taxon>Tissierellia</taxon>
        <taxon>Tissierellales</taxon>
        <taxon>Tissierellaceae</taxon>
        <taxon>Tissierella</taxon>
    </lineage>
</organism>
<sequence>MIIDIIGYAFLPLTKVLGVPDAQVAAAAIPTGITEMFIPVLTIADKVAQLYVKTRFFVTVVSMVQIIFLAESVVVIMNTGLPIKFKELMIVFLQRTIIAMPFAALFMHILF</sequence>
<feature type="transmembrane region" description="Helical" evidence="1">
    <location>
        <begin position="56"/>
        <end position="77"/>
    </location>
</feature>
<keyword evidence="1" id="KW-0472">Membrane</keyword>
<keyword evidence="1" id="KW-1133">Transmembrane helix</keyword>
<evidence type="ECO:0000313" key="3">
    <source>
        <dbReference type="Proteomes" id="UP000184114"/>
    </source>
</evidence>
<keyword evidence="3" id="KW-1185">Reference proteome</keyword>
<evidence type="ECO:0000313" key="2">
    <source>
        <dbReference type="EMBL" id="SHF10017.1"/>
    </source>
</evidence>
<name>A0A1M4YWT4_9FIRM</name>
<dbReference type="RefSeq" id="WP_072977431.1">
    <property type="nucleotide sequence ID" value="NZ_FQTY01000019.1"/>
</dbReference>
<reference evidence="3" key="1">
    <citation type="submission" date="2016-11" db="EMBL/GenBank/DDBJ databases">
        <authorList>
            <person name="Varghese N."/>
            <person name="Submissions S."/>
        </authorList>
    </citation>
    <scope>NUCLEOTIDE SEQUENCE [LARGE SCALE GENOMIC DNA]</scope>
    <source>
        <strain evidence="3">DSM 18095</strain>
    </source>
</reference>
<protein>
    <recommendedName>
        <fullName evidence="4">Nucleoside recognition</fullName>
    </recommendedName>
</protein>